<dbReference type="RefSeq" id="WP_068013013.1">
    <property type="nucleotide sequence ID" value="NZ_QQAZ01000003.1"/>
</dbReference>
<dbReference type="Pfam" id="PF14087">
    <property type="entry name" value="DUF4267"/>
    <property type="match status" value="1"/>
</dbReference>
<proteinExistence type="predicted"/>
<keyword evidence="1" id="KW-0812">Transmembrane</keyword>
<keyword evidence="3" id="KW-1185">Reference proteome</keyword>
<dbReference type="AlphaFoldDB" id="A0A370HE53"/>
<organism evidence="2 3">
    <name type="scientific">Nocardia mexicana</name>
    <dbReference type="NCBI Taxonomy" id="279262"/>
    <lineage>
        <taxon>Bacteria</taxon>
        <taxon>Bacillati</taxon>
        <taxon>Actinomycetota</taxon>
        <taxon>Actinomycetes</taxon>
        <taxon>Mycobacteriales</taxon>
        <taxon>Nocardiaceae</taxon>
        <taxon>Nocardia</taxon>
    </lineage>
</organism>
<protein>
    <submittedName>
        <fullName evidence="2">Uncharacterized protein DUF4267</fullName>
    </submittedName>
</protein>
<feature type="transmembrane region" description="Helical" evidence="1">
    <location>
        <begin position="101"/>
        <end position="123"/>
    </location>
</feature>
<sequence length="141" mass="14502">MNLSRIATALVLALVAFVFYFGTGFLVAPESTAAGFGLPAWPHGEAAAFLNIKGVRDVTSGMVILVLLLARQRFALGIAVLTFALAPVGDMITVLSHHGSAAMAFGVHGLTAVGMALTGALLIRERRAVGKPVPQPIPAAA</sequence>
<dbReference type="Proteomes" id="UP000255355">
    <property type="component" value="Unassembled WGS sequence"/>
</dbReference>
<feature type="transmembrane region" description="Helical" evidence="1">
    <location>
        <begin position="76"/>
        <end position="95"/>
    </location>
</feature>
<evidence type="ECO:0000313" key="3">
    <source>
        <dbReference type="Proteomes" id="UP000255355"/>
    </source>
</evidence>
<comment type="caution">
    <text evidence="2">The sequence shown here is derived from an EMBL/GenBank/DDBJ whole genome shotgun (WGS) entry which is preliminary data.</text>
</comment>
<name>A0A370HE53_9NOCA</name>
<keyword evidence="1" id="KW-1133">Transmembrane helix</keyword>
<dbReference type="STRING" id="1210089.GCA_001613165_00290"/>
<dbReference type="InterPro" id="IPR025363">
    <property type="entry name" value="DUF4267"/>
</dbReference>
<dbReference type="EMBL" id="QQAZ01000003">
    <property type="protein sequence ID" value="RDI53153.1"/>
    <property type="molecule type" value="Genomic_DNA"/>
</dbReference>
<gene>
    <name evidence="2" type="ORF">DFR68_103541</name>
</gene>
<accession>A0A370HE53</accession>
<dbReference type="OrthoDB" id="119790at2"/>
<evidence type="ECO:0000256" key="1">
    <source>
        <dbReference type="SAM" id="Phobius"/>
    </source>
</evidence>
<reference evidence="2 3" key="1">
    <citation type="submission" date="2018-07" db="EMBL/GenBank/DDBJ databases">
        <title>Genomic Encyclopedia of Type Strains, Phase IV (KMG-IV): sequencing the most valuable type-strain genomes for metagenomic binning, comparative biology and taxonomic classification.</title>
        <authorList>
            <person name="Goeker M."/>
        </authorList>
    </citation>
    <scope>NUCLEOTIDE SEQUENCE [LARGE SCALE GENOMIC DNA]</scope>
    <source>
        <strain evidence="2 3">DSM 44952</strain>
    </source>
</reference>
<keyword evidence="1" id="KW-0472">Membrane</keyword>
<evidence type="ECO:0000313" key="2">
    <source>
        <dbReference type="EMBL" id="RDI53153.1"/>
    </source>
</evidence>
<feature type="transmembrane region" description="Helical" evidence="1">
    <location>
        <begin position="7"/>
        <end position="28"/>
    </location>
</feature>
<feature type="transmembrane region" description="Helical" evidence="1">
    <location>
        <begin position="48"/>
        <end position="69"/>
    </location>
</feature>